<sequence length="49" mass="5658">MTNLSNNEKLLVIFPVTPRLNSFFLLDEFSCLLFCVVWIILADWLAALI</sequence>
<evidence type="ECO:0000313" key="3">
    <source>
        <dbReference type="Proteomes" id="UP000221101"/>
    </source>
</evidence>
<protein>
    <submittedName>
        <fullName evidence="2">Uncharacterized protein</fullName>
    </submittedName>
</protein>
<gene>
    <name evidence="2" type="ORF">Xkoz_00828</name>
</gene>
<feature type="transmembrane region" description="Helical" evidence="1">
    <location>
        <begin position="20"/>
        <end position="46"/>
    </location>
</feature>
<keyword evidence="3" id="KW-1185">Reference proteome</keyword>
<dbReference type="EMBL" id="NJCX01000005">
    <property type="protein sequence ID" value="PHM74278.1"/>
    <property type="molecule type" value="Genomic_DNA"/>
</dbReference>
<keyword evidence="1" id="KW-0472">Membrane</keyword>
<dbReference type="Proteomes" id="UP000221101">
    <property type="component" value="Unassembled WGS sequence"/>
</dbReference>
<comment type="caution">
    <text evidence="2">The sequence shown here is derived from an EMBL/GenBank/DDBJ whole genome shotgun (WGS) entry which is preliminary data.</text>
</comment>
<reference evidence="2 3" key="1">
    <citation type="journal article" date="2017" name="Nat. Microbiol.">
        <title>Natural product diversity associated with the nematode symbionts Photorhabdus and Xenorhabdus.</title>
        <authorList>
            <person name="Tobias N.J."/>
            <person name="Wolff H."/>
            <person name="Djahanschiri B."/>
            <person name="Grundmann F."/>
            <person name="Kronenwerth M."/>
            <person name="Shi Y.M."/>
            <person name="Simonyi S."/>
            <person name="Grun P."/>
            <person name="Shapiro-Ilan D."/>
            <person name="Pidot S.J."/>
            <person name="Stinear T.P."/>
            <person name="Ebersberger I."/>
            <person name="Bode H.B."/>
        </authorList>
    </citation>
    <scope>NUCLEOTIDE SEQUENCE [LARGE SCALE GENOMIC DNA]</scope>
    <source>
        <strain evidence="2 3">DSM 17907</strain>
    </source>
</reference>
<accession>A0A2D0LF11</accession>
<evidence type="ECO:0000313" key="2">
    <source>
        <dbReference type="EMBL" id="PHM74278.1"/>
    </source>
</evidence>
<dbReference type="AlphaFoldDB" id="A0A2D0LF11"/>
<name>A0A2D0LF11_9GAMM</name>
<organism evidence="2 3">
    <name type="scientific">Xenorhabdus kozodoii</name>
    <dbReference type="NCBI Taxonomy" id="351676"/>
    <lineage>
        <taxon>Bacteria</taxon>
        <taxon>Pseudomonadati</taxon>
        <taxon>Pseudomonadota</taxon>
        <taxon>Gammaproteobacteria</taxon>
        <taxon>Enterobacterales</taxon>
        <taxon>Morganellaceae</taxon>
        <taxon>Xenorhabdus</taxon>
    </lineage>
</organism>
<keyword evidence="1" id="KW-0812">Transmembrane</keyword>
<keyword evidence="1" id="KW-1133">Transmembrane helix</keyword>
<evidence type="ECO:0000256" key="1">
    <source>
        <dbReference type="SAM" id="Phobius"/>
    </source>
</evidence>
<proteinExistence type="predicted"/>